<evidence type="ECO:0000313" key="1">
    <source>
        <dbReference type="EMBL" id="CCQ43910.1"/>
    </source>
</evidence>
<gene>
    <name evidence="1" type="primary">PKHD1L1</name>
</gene>
<dbReference type="ChiTaRS" id="PKHD1L1">
    <property type="organism name" value="human"/>
</dbReference>
<name>L8E9A6_HUMAN</name>
<protein>
    <submittedName>
        <fullName evidence="1">Alternative protein PKHD1L1</fullName>
    </submittedName>
</protein>
<accession>L8E9A6</accession>
<organism evidence="1">
    <name type="scientific">Homo sapiens</name>
    <name type="common">Human</name>
    <dbReference type="NCBI Taxonomy" id="9606"/>
    <lineage>
        <taxon>Eukaryota</taxon>
        <taxon>Metazoa</taxon>
        <taxon>Chordata</taxon>
        <taxon>Craniata</taxon>
        <taxon>Vertebrata</taxon>
        <taxon>Euteleostomi</taxon>
        <taxon>Mammalia</taxon>
        <taxon>Eutheria</taxon>
        <taxon>Euarchontoglires</taxon>
        <taxon>Primates</taxon>
        <taxon>Haplorrhini</taxon>
        <taxon>Catarrhini</taxon>
        <taxon>Hominidae</taxon>
        <taxon>Homo</taxon>
    </lineage>
</organism>
<dbReference type="OrthoDB" id="120976at2759"/>
<dbReference type="EMBL" id="HF584413">
    <property type="protein sequence ID" value="CCQ43910.1"/>
    <property type="molecule type" value="Genomic_DNA"/>
</dbReference>
<sequence length="81" mass="9107">MGHPMTETFVKKEFPLANFLTILSILKVGLECGSLRNISPCKRDLVHLQCLHLQYLTHLLLGIVKKELNGSMEVPFSSITL</sequence>
<proteinExistence type="predicted"/>
<dbReference type="AlphaFoldDB" id="L8E9A6"/>
<reference evidence="1" key="1">
    <citation type="journal article" date="2013" name="PLoS ONE">
        <title>Direct detection of alternative open reading frames translation products in human significantly expands the proteome.</title>
        <authorList>
            <person name="Vanderperre B."/>
            <person name="Lucier J.-F."/>
            <person name="Motard J."/>
            <person name="Tremblay G."/>
            <person name="Vanderperre S."/>
            <person name="Wisztorski M."/>
            <person name="Salzet M."/>
            <person name="Boisvert F.-M."/>
            <person name="Roucou X."/>
        </authorList>
    </citation>
    <scope>NUCLEOTIDE SEQUENCE</scope>
</reference>